<organism evidence="2 3">
    <name type="scientific">Armatimonas rosea</name>
    <dbReference type="NCBI Taxonomy" id="685828"/>
    <lineage>
        <taxon>Bacteria</taxon>
        <taxon>Bacillati</taxon>
        <taxon>Armatimonadota</taxon>
        <taxon>Armatimonadia</taxon>
        <taxon>Armatimonadales</taxon>
        <taxon>Armatimonadaceae</taxon>
        <taxon>Armatimonas</taxon>
    </lineage>
</organism>
<keyword evidence="1" id="KW-0812">Transmembrane</keyword>
<sequence length="81" mass="9375">MFIGLQVLFSWLVGGTLIYQGAKAFRKDKKRALAWLGLGALSLLWFPWVCWDEDRRTCTDSEGTYLISTKDWNAGERCKER</sequence>
<dbReference type="Proteomes" id="UP000520814">
    <property type="component" value="Unassembled WGS sequence"/>
</dbReference>
<accession>A0A7W9W7C2</accession>
<reference evidence="2 3" key="1">
    <citation type="submission" date="2020-08" db="EMBL/GenBank/DDBJ databases">
        <title>Genomic Encyclopedia of Type Strains, Phase IV (KMG-IV): sequencing the most valuable type-strain genomes for metagenomic binning, comparative biology and taxonomic classification.</title>
        <authorList>
            <person name="Goeker M."/>
        </authorList>
    </citation>
    <scope>NUCLEOTIDE SEQUENCE [LARGE SCALE GENOMIC DNA]</scope>
    <source>
        <strain evidence="2 3">DSM 23562</strain>
    </source>
</reference>
<feature type="transmembrane region" description="Helical" evidence="1">
    <location>
        <begin position="32"/>
        <end position="49"/>
    </location>
</feature>
<dbReference type="AlphaFoldDB" id="A0A7W9W7C2"/>
<proteinExistence type="predicted"/>
<protein>
    <submittedName>
        <fullName evidence="2">Type VI protein secretion system component VasK</fullName>
    </submittedName>
</protein>
<keyword evidence="1" id="KW-1133">Transmembrane helix</keyword>
<dbReference type="EMBL" id="JACHGW010000002">
    <property type="protein sequence ID" value="MBB6050477.1"/>
    <property type="molecule type" value="Genomic_DNA"/>
</dbReference>
<keyword evidence="3" id="KW-1185">Reference proteome</keyword>
<comment type="caution">
    <text evidence="2">The sequence shown here is derived from an EMBL/GenBank/DDBJ whole genome shotgun (WGS) entry which is preliminary data.</text>
</comment>
<gene>
    <name evidence="2" type="ORF">HNQ39_002268</name>
</gene>
<feature type="transmembrane region" description="Helical" evidence="1">
    <location>
        <begin position="6"/>
        <end position="25"/>
    </location>
</feature>
<keyword evidence="1" id="KW-0472">Membrane</keyword>
<name>A0A7W9W7C2_ARMRO</name>
<evidence type="ECO:0000256" key="1">
    <source>
        <dbReference type="SAM" id="Phobius"/>
    </source>
</evidence>
<evidence type="ECO:0000313" key="2">
    <source>
        <dbReference type="EMBL" id="MBB6050477.1"/>
    </source>
</evidence>
<evidence type="ECO:0000313" key="3">
    <source>
        <dbReference type="Proteomes" id="UP000520814"/>
    </source>
</evidence>